<protein>
    <recommendedName>
        <fullName evidence="10">Ribose/galactose/methyl galactoside import ATP-binding protein</fullName>
        <ecNumber evidence="10">7.5.2.11</ecNumber>
    </recommendedName>
</protein>
<keyword evidence="4 10" id="KW-0762">Sugar transport</keyword>
<dbReference type="Proteomes" id="UP000095431">
    <property type="component" value="Unassembled WGS sequence"/>
</dbReference>
<dbReference type="InterPro" id="IPR017871">
    <property type="entry name" value="ABC_transporter-like_CS"/>
</dbReference>
<reference evidence="12 13" key="1">
    <citation type="submission" date="2015-09" db="EMBL/GenBank/DDBJ databases">
        <authorList>
            <consortium name="Pathogen Informatics"/>
        </authorList>
    </citation>
    <scope>NUCLEOTIDE SEQUENCE [LARGE SCALE GENOMIC DNA]</scope>
    <source>
        <strain evidence="12 13">2789STDY5834863</strain>
    </source>
</reference>
<keyword evidence="6 10" id="KW-0547">Nucleotide-binding</keyword>
<evidence type="ECO:0000256" key="6">
    <source>
        <dbReference type="ARBA" id="ARBA00022741"/>
    </source>
</evidence>
<dbReference type="PANTHER" id="PTHR43790">
    <property type="entry name" value="CARBOHYDRATE TRANSPORT ATP-BINDING PROTEIN MG119-RELATED"/>
    <property type="match status" value="1"/>
</dbReference>
<comment type="catalytic activity">
    <reaction evidence="10">
        <text>D-galactose(out) + ATP + H2O = D-galactose(in) + ADP + phosphate + H(+)</text>
        <dbReference type="Rhea" id="RHEA:60156"/>
        <dbReference type="ChEBI" id="CHEBI:4139"/>
        <dbReference type="ChEBI" id="CHEBI:15377"/>
        <dbReference type="ChEBI" id="CHEBI:15378"/>
        <dbReference type="ChEBI" id="CHEBI:30616"/>
        <dbReference type="ChEBI" id="CHEBI:43474"/>
        <dbReference type="ChEBI" id="CHEBI:456216"/>
        <dbReference type="EC" id="7.5.2.11"/>
    </reaction>
</comment>
<dbReference type="GO" id="GO:0043211">
    <property type="term" value="F:ABC-type carbohydrate transporter activity"/>
    <property type="evidence" value="ECO:0007669"/>
    <property type="project" value="UniProtKB-UniRule"/>
</dbReference>
<dbReference type="InterPro" id="IPR050107">
    <property type="entry name" value="ABC_carbohydrate_import_ATPase"/>
</dbReference>
<dbReference type="Pfam" id="PF00005">
    <property type="entry name" value="ABC_tran"/>
    <property type="match status" value="2"/>
</dbReference>
<dbReference type="SMART" id="SM00382">
    <property type="entry name" value="AAA"/>
    <property type="match status" value="2"/>
</dbReference>
<dbReference type="CDD" id="cd03216">
    <property type="entry name" value="ABC_Carb_Monos_I"/>
    <property type="match status" value="1"/>
</dbReference>
<keyword evidence="3 10" id="KW-1003">Cell membrane</keyword>
<dbReference type="GO" id="GO:0005524">
    <property type="term" value="F:ATP binding"/>
    <property type="evidence" value="ECO:0007669"/>
    <property type="project" value="UniProtKB-UniRule"/>
</dbReference>
<comment type="subcellular location">
    <subcellularLocation>
        <location evidence="1 10">Cell membrane</location>
        <topology evidence="1 10">Peripheral membrane protein</topology>
    </subcellularLocation>
</comment>
<keyword evidence="8 10" id="KW-1278">Translocase</keyword>
<dbReference type="EC" id="7.5.2.11" evidence="10"/>
<keyword evidence="5" id="KW-0677">Repeat</keyword>
<dbReference type="FunFam" id="3.40.50.300:FF:000127">
    <property type="entry name" value="Ribose import ATP-binding protein RbsA"/>
    <property type="match status" value="1"/>
</dbReference>
<comment type="function">
    <text evidence="10">Part of an ABC transporter complex involved in carbohydrate import. Could be involved in ribose, galactose and/or methyl galactoside import. Responsible for energy coupling to the transport system.</text>
</comment>
<evidence type="ECO:0000256" key="1">
    <source>
        <dbReference type="ARBA" id="ARBA00004202"/>
    </source>
</evidence>
<evidence type="ECO:0000256" key="7">
    <source>
        <dbReference type="ARBA" id="ARBA00022840"/>
    </source>
</evidence>
<evidence type="ECO:0000256" key="4">
    <source>
        <dbReference type="ARBA" id="ARBA00022597"/>
    </source>
</evidence>
<evidence type="ECO:0000256" key="3">
    <source>
        <dbReference type="ARBA" id="ARBA00022475"/>
    </source>
</evidence>
<feature type="domain" description="ABC transporter" evidence="11">
    <location>
        <begin position="5"/>
        <end position="241"/>
    </location>
</feature>
<dbReference type="InterPro" id="IPR003439">
    <property type="entry name" value="ABC_transporter-like_ATP-bd"/>
</dbReference>
<dbReference type="SUPFAM" id="SSF52540">
    <property type="entry name" value="P-loop containing nucleoside triphosphate hydrolases"/>
    <property type="match status" value="2"/>
</dbReference>
<dbReference type="EMBL" id="CYZN01000007">
    <property type="protein sequence ID" value="CUN91062.1"/>
    <property type="molecule type" value="Genomic_DNA"/>
</dbReference>
<feature type="domain" description="ABC transporter" evidence="11">
    <location>
        <begin position="251"/>
        <end position="496"/>
    </location>
</feature>
<evidence type="ECO:0000259" key="11">
    <source>
        <dbReference type="PROSITE" id="PS50893"/>
    </source>
</evidence>
<keyword evidence="2 10" id="KW-0813">Transport</keyword>
<sequence length="497" mass="55607">MAHLLEMKNICKSFSGVSVLKNNHLELEAGEVHALLGENGAGKSTLIKILGGVYTKDSGQILVDGQEVEITGVESAKEHGIRIIHQELMLIPDMTISENIFIGQEPKTKAGTVDKKKMNEMAQGFLDSMHLDLKSTQFIRDLNIAQQQMVEIIRAISFGAKIIVMDEPTSSLTENEVDALFEAIKALKAKNVGIIYISHRMAELDAITDRITVMRDGEYIDTVVTKETTHDDLVALMVGRKLGDLYQKHENYSDDIILKVEKLASGKEVKNVDFELRRGEVLGFSGLVGSGRSETMECIFGLRHKDSGHIYIENKEVDIKNVKTAINAGIGLVPEDRKQSGIYPIQGIRFNATIEILDKFLKKGRYNRKKEIELARKYVDEVMQTKYSSIEQEIGKLSGGNQQKVIISRWLLVTEKILILDEPTRGIDVKTKSDIYHLIDDLTATGLSIIFISSEMPELINMCDRIVVMNQGHTTGILNRNEFNQEKIMAFATKEIG</sequence>
<evidence type="ECO:0000256" key="8">
    <source>
        <dbReference type="ARBA" id="ARBA00022967"/>
    </source>
</evidence>
<evidence type="ECO:0000313" key="12">
    <source>
        <dbReference type="EMBL" id="CUN91062.1"/>
    </source>
</evidence>
<comment type="similarity">
    <text evidence="10">Belongs to the ABC transporter superfamily.</text>
</comment>
<accession>A0A174AR15</accession>
<dbReference type="InterPro" id="IPR027417">
    <property type="entry name" value="P-loop_NTPase"/>
</dbReference>
<dbReference type="InterPro" id="IPR003593">
    <property type="entry name" value="AAA+_ATPase"/>
</dbReference>
<dbReference type="AlphaFoldDB" id="A0A174AR15"/>
<proteinExistence type="inferred from homology"/>
<evidence type="ECO:0000256" key="5">
    <source>
        <dbReference type="ARBA" id="ARBA00022737"/>
    </source>
</evidence>
<dbReference type="Gene3D" id="3.40.50.300">
    <property type="entry name" value="P-loop containing nucleotide triphosphate hydrolases"/>
    <property type="match status" value="2"/>
</dbReference>
<keyword evidence="12" id="KW-0378">Hydrolase</keyword>
<keyword evidence="7 10" id="KW-0067">ATP-binding</keyword>
<dbReference type="CDD" id="cd03215">
    <property type="entry name" value="ABC_Carb_Monos_II"/>
    <property type="match status" value="1"/>
</dbReference>
<name>A0A174AR15_9FIRM</name>
<dbReference type="PANTHER" id="PTHR43790:SF7">
    <property type="entry name" value="GALACTOSE_METHYL GALACTOSIDE IMPORT ATP-BINDING PROTEIN MGLA"/>
    <property type="match status" value="1"/>
</dbReference>
<dbReference type="PROSITE" id="PS00211">
    <property type="entry name" value="ABC_TRANSPORTER_1"/>
    <property type="match status" value="1"/>
</dbReference>
<evidence type="ECO:0000313" key="13">
    <source>
        <dbReference type="Proteomes" id="UP000095431"/>
    </source>
</evidence>
<dbReference type="RefSeq" id="WP_022379837.1">
    <property type="nucleotide sequence ID" value="NZ_BTHH01000007.1"/>
</dbReference>
<dbReference type="PROSITE" id="PS50893">
    <property type="entry name" value="ABC_TRANSPORTER_2"/>
    <property type="match status" value="2"/>
</dbReference>
<evidence type="ECO:0000256" key="2">
    <source>
        <dbReference type="ARBA" id="ARBA00022448"/>
    </source>
</evidence>
<evidence type="ECO:0000256" key="9">
    <source>
        <dbReference type="ARBA" id="ARBA00023136"/>
    </source>
</evidence>
<dbReference type="GO" id="GO:0005886">
    <property type="term" value="C:plasma membrane"/>
    <property type="evidence" value="ECO:0007669"/>
    <property type="project" value="UniProtKB-SubCell"/>
</dbReference>
<evidence type="ECO:0000256" key="10">
    <source>
        <dbReference type="RuleBase" id="RU367029"/>
    </source>
</evidence>
<organism evidence="12 13">
    <name type="scientific">Blautia wexlerae</name>
    <dbReference type="NCBI Taxonomy" id="418240"/>
    <lineage>
        <taxon>Bacteria</taxon>
        <taxon>Bacillati</taxon>
        <taxon>Bacillota</taxon>
        <taxon>Clostridia</taxon>
        <taxon>Lachnospirales</taxon>
        <taxon>Lachnospiraceae</taxon>
        <taxon>Blautia</taxon>
    </lineage>
</organism>
<gene>
    <name evidence="12" type="primary">rbsA_2</name>
    <name evidence="12" type="ORF">ERS852478_01379</name>
</gene>
<dbReference type="GO" id="GO:0016887">
    <property type="term" value="F:ATP hydrolysis activity"/>
    <property type="evidence" value="ECO:0007669"/>
    <property type="project" value="InterPro"/>
</dbReference>
<keyword evidence="9 10" id="KW-0472">Membrane</keyword>